<dbReference type="Proteomes" id="UP000708208">
    <property type="component" value="Unassembled WGS sequence"/>
</dbReference>
<dbReference type="Pfam" id="PF13424">
    <property type="entry name" value="TPR_12"/>
    <property type="match status" value="1"/>
</dbReference>
<dbReference type="PANTHER" id="PTHR45641:SF19">
    <property type="entry name" value="NEPHROCYSTIN-3"/>
    <property type="match status" value="1"/>
</dbReference>
<evidence type="ECO:0000313" key="4">
    <source>
        <dbReference type="Proteomes" id="UP000708208"/>
    </source>
</evidence>
<reference evidence="3" key="1">
    <citation type="submission" date="2021-06" db="EMBL/GenBank/DDBJ databases">
        <authorList>
            <person name="Hodson N. C."/>
            <person name="Mongue J. A."/>
            <person name="Jaron S. K."/>
        </authorList>
    </citation>
    <scope>NUCLEOTIDE SEQUENCE</scope>
</reference>
<dbReference type="PANTHER" id="PTHR45641">
    <property type="entry name" value="TETRATRICOPEPTIDE REPEAT PROTEIN (AFU_ORTHOLOGUE AFUA_6G03870)"/>
    <property type="match status" value="1"/>
</dbReference>
<evidence type="ECO:0000256" key="2">
    <source>
        <dbReference type="ARBA" id="ARBA00022803"/>
    </source>
</evidence>
<keyword evidence="2" id="KW-0802">TPR repeat</keyword>
<gene>
    <name evidence="3" type="ORF">AFUS01_LOCUS47211</name>
</gene>
<evidence type="ECO:0000256" key="1">
    <source>
        <dbReference type="ARBA" id="ARBA00022737"/>
    </source>
</evidence>
<accession>A0A8J2LUA8</accession>
<name>A0A8J2LUA8_9HEXA</name>
<organism evidence="3 4">
    <name type="scientific">Allacma fusca</name>
    <dbReference type="NCBI Taxonomy" id="39272"/>
    <lineage>
        <taxon>Eukaryota</taxon>
        <taxon>Metazoa</taxon>
        <taxon>Ecdysozoa</taxon>
        <taxon>Arthropoda</taxon>
        <taxon>Hexapoda</taxon>
        <taxon>Collembola</taxon>
        <taxon>Symphypleona</taxon>
        <taxon>Sminthuridae</taxon>
        <taxon>Allacma</taxon>
    </lineage>
</organism>
<dbReference type="AlphaFoldDB" id="A0A8J2LUA8"/>
<keyword evidence="4" id="KW-1185">Reference proteome</keyword>
<dbReference type="OrthoDB" id="6022389at2759"/>
<proteinExistence type="predicted"/>
<dbReference type="EMBL" id="CAJVCH010571673">
    <property type="protein sequence ID" value="CAG7838223.1"/>
    <property type="molecule type" value="Genomic_DNA"/>
</dbReference>
<sequence length="205" mass="24010">MNNCKLDLSTEENQIKHMMYQSEKSKAVRLHMEDKIAEAYEAFKKVLETEKEILGEEHEETMFSRSNMSVMLAQLKRFPEAEKEMRSVLEFYIKAHGDTHQKTRAMKKNLANLLVETERLNDALDLLKEVRTFEKYNALSTDEKSVTLELLANVYDKLEMWDNAVESLKLLKDMLVNQFGEKHDEVKRITKDLANMEEKLDTGED</sequence>
<evidence type="ECO:0008006" key="5">
    <source>
        <dbReference type="Google" id="ProtNLM"/>
    </source>
</evidence>
<keyword evidence="1" id="KW-0677">Repeat</keyword>
<protein>
    <recommendedName>
        <fullName evidence="5">Tetratricopeptide repeat protein</fullName>
    </recommendedName>
</protein>
<evidence type="ECO:0000313" key="3">
    <source>
        <dbReference type="EMBL" id="CAG7838223.1"/>
    </source>
</evidence>
<comment type="caution">
    <text evidence="3">The sequence shown here is derived from an EMBL/GenBank/DDBJ whole genome shotgun (WGS) entry which is preliminary data.</text>
</comment>